<dbReference type="Proteomes" id="UP000609064">
    <property type="component" value="Unassembled WGS sequence"/>
</dbReference>
<protein>
    <recommendedName>
        <fullName evidence="1">DUF5615 domain-containing protein</fullName>
    </recommendedName>
</protein>
<evidence type="ECO:0000313" key="2">
    <source>
        <dbReference type="EMBL" id="GGD78224.1"/>
    </source>
</evidence>
<dbReference type="Pfam" id="PF18480">
    <property type="entry name" value="DUF5615"/>
    <property type="match status" value="1"/>
</dbReference>
<proteinExistence type="predicted"/>
<dbReference type="SUPFAM" id="SSF88723">
    <property type="entry name" value="PIN domain-like"/>
    <property type="match status" value="1"/>
</dbReference>
<accession>A0A916Z748</accession>
<reference evidence="2" key="2">
    <citation type="submission" date="2020-09" db="EMBL/GenBank/DDBJ databases">
        <authorList>
            <person name="Sun Q."/>
            <person name="Zhou Y."/>
        </authorList>
    </citation>
    <scope>NUCLEOTIDE SEQUENCE</scope>
    <source>
        <strain evidence="2">CGMCC 1.15958</strain>
    </source>
</reference>
<dbReference type="RefSeq" id="WP_188770236.1">
    <property type="nucleotide sequence ID" value="NZ_BMKK01000013.1"/>
</dbReference>
<dbReference type="InterPro" id="IPR041049">
    <property type="entry name" value="DUF5615"/>
</dbReference>
<keyword evidence="3" id="KW-1185">Reference proteome</keyword>
<evidence type="ECO:0000259" key="1">
    <source>
        <dbReference type="Pfam" id="PF18480"/>
    </source>
</evidence>
<dbReference type="EMBL" id="BMKK01000013">
    <property type="protein sequence ID" value="GGD78224.1"/>
    <property type="molecule type" value="Genomic_DNA"/>
</dbReference>
<name>A0A916Z748_9BACT</name>
<organism evidence="2 3">
    <name type="scientific">Emticicia aquatilis</name>
    <dbReference type="NCBI Taxonomy" id="1537369"/>
    <lineage>
        <taxon>Bacteria</taxon>
        <taxon>Pseudomonadati</taxon>
        <taxon>Bacteroidota</taxon>
        <taxon>Cytophagia</taxon>
        <taxon>Cytophagales</taxon>
        <taxon>Leadbetterellaceae</taxon>
        <taxon>Emticicia</taxon>
    </lineage>
</organism>
<gene>
    <name evidence="2" type="ORF">GCM10011514_47790</name>
</gene>
<dbReference type="InterPro" id="IPR029060">
    <property type="entry name" value="PIN-like_dom_sf"/>
</dbReference>
<evidence type="ECO:0000313" key="3">
    <source>
        <dbReference type="Proteomes" id="UP000609064"/>
    </source>
</evidence>
<comment type="caution">
    <text evidence="2">The sequence shown here is derived from an EMBL/GenBank/DDBJ whole genome shotgun (WGS) entry which is preliminary data.</text>
</comment>
<feature type="domain" description="DUF5615" evidence="1">
    <location>
        <begin position="1"/>
        <end position="108"/>
    </location>
</feature>
<sequence>MKLLFDENISYRVAKKLEPVTECLHVSRSGLKMPAKDAQIWNFAKKNNYIIVTFDEDFEDMSNLYGFPPKVILLRFGNSSTQELVEKLTFKLPEIKQFYDSEVYGLLEMF</sequence>
<reference evidence="2" key="1">
    <citation type="journal article" date="2014" name="Int. J. Syst. Evol. Microbiol.">
        <title>Complete genome sequence of Corynebacterium casei LMG S-19264T (=DSM 44701T), isolated from a smear-ripened cheese.</title>
        <authorList>
            <consortium name="US DOE Joint Genome Institute (JGI-PGF)"/>
            <person name="Walter F."/>
            <person name="Albersmeier A."/>
            <person name="Kalinowski J."/>
            <person name="Ruckert C."/>
        </authorList>
    </citation>
    <scope>NUCLEOTIDE SEQUENCE</scope>
    <source>
        <strain evidence="2">CGMCC 1.15958</strain>
    </source>
</reference>
<dbReference type="AlphaFoldDB" id="A0A916Z748"/>